<dbReference type="SUPFAM" id="SSF47226">
    <property type="entry name" value="Histidine-containing phosphotransfer domain, HPT domain"/>
    <property type="match status" value="1"/>
</dbReference>
<evidence type="ECO:0000256" key="5">
    <source>
        <dbReference type="ARBA" id="ARBA00022741"/>
    </source>
</evidence>
<organism evidence="14 15">
    <name type="scientific">Symplocastrum torsivum CPER-KK1</name>
    <dbReference type="NCBI Taxonomy" id="450513"/>
    <lineage>
        <taxon>Bacteria</taxon>
        <taxon>Bacillati</taxon>
        <taxon>Cyanobacteriota</taxon>
        <taxon>Cyanophyceae</taxon>
        <taxon>Oscillatoriophycideae</taxon>
        <taxon>Oscillatoriales</taxon>
        <taxon>Microcoleaceae</taxon>
        <taxon>Symplocastrum</taxon>
    </lineage>
</organism>
<evidence type="ECO:0000256" key="11">
    <source>
        <dbReference type="PROSITE-ProRule" id="PRU00169"/>
    </source>
</evidence>
<dbReference type="Proteomes" id="UP000753908">
    <property type="component" value="Unassembled WGS sequence"/>
</dbReference>
<dbReference type="PANTHER" id="PTHR45339">
    <property type="entry name" value="HYBRID SIGNAL TRANSDUCTION HISTIDINE KINASE J"/>
    <property type="match status" value="1"/>
</dbReference>
<reference evidence="14" key="2">
    <citation type="journal article" date="2022" name="Microbiol. Resour. Announc.">
        <title>Metagenome Sequencing to Explore Phylogenomics of Terrestrial Cyanobacteria.</title>
        <authorList>
            <person name="Ward R.D."/>
            <person name="Stajich J.E."/>
            <person name="Johansen J.R."/>
            <person name="Huntemann M."/>
            <person name="Clum A."/>
            <person name="Foster B."/>
            <person name="Foster B."/>
            <person name="Roux S."/>
            <person name="Palaniappan K."/>
            <person name="Varghese N."/>
            <person name="Mukherjee S."/>
            <person name="Reddy T.B.K."/>
            <person name="Daum C."/>
            <person name="Copeland A."/>
            <person name="Chen I.A."/>
            <person name="Ivanova N.N."/>
            <person name="Kyrpides N.C."/>
            <person name="Shapiro N."/>
            <person name="Eloe-Fadrosh E.A."/>
            <person name="Pietrasiak N."/>
        </authorList>
    </citation>
    <scope>NUCLEOTIDE SEQUENCE</scope>
    <source>
        <strain evidence="14">CPER-KK1</strain>
    </source>
</reference>
<dbReference type="InterPro" id="IPR036641">
    <property type="entry name" value="HPT_dom_sf"/>
</dbReference>
<keyword evidence="2" id="KW-1003">Cell membrane</keyword>
<keyword evidence="5" id="KW-0547">Nucleotide-binding</keyword>
<accession>A0A951PFV0</accession>
<dbReference type="Pfam" id="PF00072">
    <property type="entry name" value="Response_reg"/>
    <property type="match status" value="1"/>
</dbReference>
<evidence type="ECO:0000256" key="3">
    <source>
        <dbReference type="ARBA" id="ARBA00022553"/>
    </source>
</evidence>
<dbReference type="PANTHER" id="PTHR45339:SF1">
    <property type="entry name" value="HYBRID SIGNAL TRANSDUCTION HISTIDINE KINASE J"/>
    <property type="match status" value="1"/>
</dbReference>
<dbReference type="SMART" id="SM00073">
    <property type="entry name" value="HPT"/>
    <property type="match status" value="1"/>
</dbReference>
<feature type="modified residue" description="4-aspartylphosphate" evidence="11">
    <location>
        <position position="169"/>
    </location>
</feature>
<dbReference type="SUPFAM" id="SSF52172">
    <property type="entry name" value="CheY-like"/>
    <property type="match status" value="1"/>
</dbReference>
<feature type="domain" description="HPt" evidence="13">
    <location>
        <begin position="289"/>
        <end position="382"/>
    </location>
</feature>
<evidence type="ECO:0000256" key="8">
    <source>
        <dbReference type="ARBA" id="ARBA00023012"/>
    </source>
</evidence>
<dbReference type="GO" id="GO:0005524">
    <property type="term" value="F:ATP binding"/>
    <property type="evidence" value="ECO:0007669"/>
    <property type="project" value="UniProtKB-KW"/>
</dbReference>
<dbReference type="SMART" id="SM00448">
    <property type="entry name" value="REC"/>
    <property type="match status" value="1"/>
</dbReference>
<evidence type="ECO:0000256" key="4">
    <source>
        <dbReference type="ARBA" id="ARBA00022692"/>
    </source>
</evidence>
<evidence type="ECO:0000256" key="6">
    <source>
        <dbReference type="ARBA" id="ARBA00022840"/>
    </source>
</evidence>
<reference evidence="14" key="1">
    <citation type="submission" date="2021-05" db="EMBL/GenBank/DDBJ databases">
        <authorList>
            <person name="Pietrasiak N."/>
            <person name="Ward R."/>
            <person name="Stajich J.E."/>
            <person name="Kurbessoian T."/>
        </authorList>
    </citation>
    <scope>NUCLEOTIDE SEQUENCE</scope>
    <source>
        <strain evidence="14">CPER-KK1</strain>
    </source>
</reference>
<proteinExistence type="predicted"/>
<dbReference type="InterPro" id="IPR001789">
    <property type="entry name" value="Sig_transdc_resp-reg_receiver"/>
</dbReference>
<dbReference type="Gene3D" id="3.40.50.2300">
    <property type="match status" value="1"/>
</dbReference>
<keyword evidence="3 11" id="KW-0597">Phosphoprotein</keyword>
<evidence type="ECO:0000259" key="13">
    <source>
        <dbReference type="PROSITE" id="PS50894"/>
    </source>
</evidence>
<dbReference type="EMBL" id="JAHHIF010000001">
    <property type="protein sequence ID" value="MBW4543035.1"/>
    <property type="molecule type" value="Genomic_DNA"/>
</dbReference>
<keyword evidence="7" id="KW-1133">Transmembrane helix</keyword>
<name>A0A951PFV0_9CYAN</name>
<evidence type="ECO:0000256" key="2">
    <source>
        <dbReference type="ARBA" id="ARBA00022475"/>
    </source>
</evidence>
<dbReference type="AlphaFoldDB" id="A0A951PFV0"/>
<dbReference type="Pfam" id="PF01627">
    <property type="entry name" value="Hpt"/>
    <property type="match status" value="1"/>
</dbReference>
<dbReference type="PROSITE" id="PS50894">
    <property type="entry name" value="HPT"/>
    <property type="match status" value="1"/>
</dbReference>
<evidence type="ECO:0000259" key="12">
    <source>
        <dbReference type="PROSITE" id="PS50110"/>
    </source>
</evidence>
<keyword evidence="8" id="KW-0902">Two-component regulatory system</keyword>
<dbReference type="GO" id="GO:0005886">
    <property type="term" value="C:plasma membrane"/>
    <property type="evidence" value="ECO:0007669"/>
    <property type="project" value="UniProtKB-SubCell"/>
</dbReference>
<evidence type="ECO:0000313" key="15">
    <source>
        <dbReference type="Proteomes" id="UP000753908"/>
    </source>
</evidence>
<protein>
    <submittedName>
        <fullName evidence="14">Response regulator</fullName>
    </submittedName>
</protein>
<gene>
    <name evidence="14" type="ORF">KME25_01085</name>
</gene>
<dbReference type="Gene3D" id="1.20.120.160">
    <property type="entry name" value="HPT domain"/>
    <property type="match status" value="1"/>
</dbReference>
<evidence type="ECO:0000256" key="7">
    <source>
        <dbReference type="ARBA" id="ARBA00022989"/>
    </source>
</evidence>
<evidence type="ECO:0000256" key="1">
    <source>
        <dbReference type="ARBA" id="ARBA00004651"/>
    </source>
</evidence>
<keyword evidence="6" id="KW-0067">ATP-binding</keyword>
<comment type="subcellular location">
    <subcellularLocation>
        <location evidence="1">Cell membrane</location>
        <topology evidence="1">Multi-pass membrane protein</topology>
    </subcellularLocation>
</comment>
<dbReference type="PROSITE" id="PS50110">
    <property type="entry name" value="RESPONSE_REGULATORY"/>
    <property type="match status" value="1"/>
</dbReference>
<feature type="domain" description="Response regulatory" evidence="12">
    <location>
        <begin position="120"/>
        <end position="237"/>
    </location>
</feature>
<sequence length="388" mass="43277">MNNQKLKQDIRRSQAAVEYYKVLCLHHADTIGSLDLAALTHPLPQRQRLPLVRLNAISRLTQEESGTKGDFAASVSKPVKLSLLDEVFTQSFSCQKPSSHPTQPLSSSFDPQLAQRLPLKILLAEDVAVNQKVALHLLKRLGYHADVANDGKEVLEALRRQAYDVVFMDVQMPEMDGLEATHQICQEWSPLDRPWIIAMTANSLRGDRETCLRAGMNDYISKPIQIEALVKALNTYEQFKNQASIQEVASMSVTVMPEEATQQTNNHLIHPPALDTQKLQALKDTVGGDTAFLTQLVDCYLEESLQQLQAMREAVAQGDASTLHKSAHSLKAISVSLGAVRLAQLCQALEVMGYSDRTLDASRLISQLNAEYERVKAALDLEYPRRQR</sequence>
<feature type="modified residue" description="Phosphohistidine" evidence="10">
    <location>
        <position position="328"/>
    </location>
</feature>
<keyword evidence="4" id="KW-0812">Transmembrane</keyword>
<dbReference type="InterPro" id="IPR008207">
    <property type="entry name" value="Sig_transdc_His_kin_Hpt_dom"/>
</dbReference>
<evidence type="ECO:0000256" key="9">
    <source>
        <dbReference type="ARBA" id="ARBA00023136"/>
    </source>
</evidence>
<keyword evidence="9" id="KW-0472">Membrane</keyword>
<evidence type="ECO:0000313" key="14">
    <source>
        <dbReference type="EMBL" id="MBW4543035.1"/>
    </source>
</evidence>
<dbReference type="InterPro" id="IPR011006">
    <property type="entry name" value="CheY-like_superfamily"/>
</dbReference>
<dbReference type="GO" id="GO:0000160">
    <property type="term" value="P:phosphorelay signal transduction system"/>
    <property type="evidence" value="ECO:0007669"/>
    <property type="project" value="UniProtKB-KW"/>
</dbReference>
<evidence type="ECO:0000256" key="10">
    <source>
        <dbReference type="PROSITE-ProRule" id="PRU00110"/>
    </source>
</evidence>
<comment type="caution">
    <text evidence="14">The sequence shown here is derived from an EMBL/GenBank/DDBJ whole genome shotgun (WGS) entry which is preliminary data.</text>
</comment>
<dbReference type="CDD" id="cd17546">
    <property type="entry name" value="REC_hyHK_CKI1_RcsC-like"/>
    <property type="match status" value="1"/>
</dbReference>
<dbReference type="CDD" id="cd00088">
    <property type="entry name" value="HPT"/>
    <property type="match status" value="1"/>
</dbReference>